<sequence>MTTKTPTSYSPQLQKRELQSDAELRLELDQLFEAVQETMSRISAANLGAEPVTTAGFDIMRRAREQIKAEVHELVLGSAQCRWSTLSWKPSPIGKQRSSVVWIHFPSTSAPQGPVLRTRERKEHRRFVLSILKRFARELPGLGTASGNRAFLFCSSMTWGGECKVCRCSYKKSPSRCKRLVRHEKTMAEIFGDGEGGHLNTNHQTEYVNGGEGHVGSGQGDADCAANERHARIFE</sequence>
<evidence type="ECO:0000313" key="2">
    <source>
        <dbReference type="Proteomes" id="UP000192578"/>
    </source>
</evidence>
<accession>A0A9X6RN40</accession>
<dbReference type="EMBL" id="MTYJ01000362">
    <property type="protein sequence ID" value="OWA53988.1"/>
    <property type="molecule type" value="Genomic_DNA"/>
</dbReference>
<name>A0A9X6RN40_HYPEX</name>
<reference evidence="2" key="1">
    <citation type="submission" date="2017-01" db="EMBL/GenBank/DDBJ databases">
        <title>Comparative genomics of anhydrobiosis in the tardigrade Hypsibius dujardini.</title>
        <authorList>
            <person name="Yoshida Y."/>
            <person name="Koutsovoulos G."/>
            <person name="Laetsch D."/>
            <person name="Stevens L."/>
            <person name="Kumar S."/>
            <person name="Horikawa D."/>
            <person name="Ishino K."/>
            <person name="Komine S."/>
            <person name="Tomita M."/>
            <person name="Blaxter M."/>
            <person name="Arakawa K."/>
        </authorList>
    </citation>
    <scope>NUCLEOTIDE SEQUENCE [LARGE SCALE GENOMIC DNA]</scope>
    <source>
        <strain evidence="2">Z151</strain>
    </source>
</reference>
<dbReference type="AlphaFoldDB" id="A0A9X6RN40"/>
<dbReference type="Proteomes" id="UP000192578">
    <property type="component" value="Unassembled WGS sequence"/>
</dbReference>
<gene>
    <name evidence="1" type="ORF">BV898_18411</name>
</gene>
<evidence type="ECO:0000313" key="1">
    <source>
        <dbReference type="EMBL" id="OWA53988.1"/>
    </source>
</evidence>
<comment type="caution">
    <text evidence="1">The sequence shown here is derived from an EMBL/GenBank/DDBJ whole genome shotgun (WGS) entry which is preliminary data.</text>
</comment>
<protein>
    <submittedName>
        <fullName evidence="1">Uncharacterized protein</fullName>
    </submittedName>
</protein>
<keyword evidence="2" id="KW-1185">Reference proteome</keyword>
<organism evidence="1 2">
    <name type="scientific">Hypsibius exemplaris</name>
    <name type="common">Freshwater tardigrade</name>
    <dbReference type="NCBI Taxonomy" id="2072580"/>
    <lineage>
        <taxon>Eukaryota</taxon>
        <taxon>Metazoa</taxon>
        <taxon>Ecdysozoa</taxon>
        <taxon>Tardigrada</taxon>
        <taxon>Eutardigrada</taxon>
        <taxon>Parachela</taxon>
        <taxon>Hypsibioidea</taxon>
        <taxon>Hypsibiidae</taxon>
        <taxon>Hypsibius</taxon>
    </lineage>
</organism>
<proteinExistence type="predicted"/>